<dbReference type="Gene3D" id="3.90.550.50">
    <property type="match status" value="1"/>
</dbReference>
<dbReference type="GO" id="GO:0047238">
    <property type="term" value="F:glucuronosyl-N-acetylgalactosaminyl-proteoglycan 4-beta-N-acetylgalactosaminyltransferase activity"/>
    <property type="evidence" value="ECO:0007669"/>
    <property type="project" value="TreeGrafter"/>
</dbReference>
<evidence type="ECO:0000313" key="13">
    <source>
        <dbReference type="Proteomes" id="UP000838412"/>
    </source>
</evidence>
<sequence length="505" mass="58419">MSLPQLQDTSCVNNGRLRTREETDRREDEVQDSIPISQRRNQATVGERKENHVYVGVMTAEKYLKTRAVAAYETWARSIRGRVEFFTGGHTGSRHGGVVPTVFLRGVTDIYPPQKKSFLMLKYMHDHYIDEYEWFVRADDDVYIRGEKLKQLLRSVNSSQTLYIGQPGFGKQGEFGKLGFAEDENFCMGGPGMIMSKETLRRVVPNISWCLKNLYSAHEDVEVGRCIGRFAQVQCTWSYEAKDIFYHDKTDYKEGVIKTMGLSRMRKAITLHPNKNPSHQYRLHNDLLALQTQDLRHRTLVLHREIRRVTFLLEKQPSRVYETTGKSPSLLKFVPKDINSVMSWDFITNSQIFTADKILPAKAFPKALSTGLGYVVEQAMDLINMNARTERRTAYYRNIFYGYRRVNPMYGAEYVLDLLLDLVSHDYIGENSTLEDAGYWRYYGFGMVCLYQSDFLRSGGFDTTIEGWGLEDVDLYDKFVKNDIRVMRVVDPGMKMSQRSAFELT</sequence>
<evidence type="ECO:0000256" key="3">
    <source>
        <dbReference type="ARBA" id="ARBA00022679"/>
    </source>
</evidence>
<dbReference type="Pfam" id="PF05679">
    <property type="entry name" value="CHGN"/>
    <property type="match status" value="2"/>
</dbReference>
<gene>
    <name evidence="12" type="primary">CHSY1</name>
    <name evidence="12" type="ORF">BLAG_LOCUS1349</name>
</gene>
<evidence type="ECO:0000313" key="12">
    <source>
        <dbReference type="EMBL" id="CAH1231821.1"/>
    </source>
</evidence>
<dbReference type="SUPFAM" id="SSF53448">
    <property type="entry name" value="Nucleotide-diphospho-sugar transferases"/>
    <property type="match status" value="1"/>
</dbReference>
<keyword evidence="7 10" id="KW-0333">Golgi apparatus</keyword>
<evidence type="ECO:0000256" key="2">
    <source>
        <dbReference type="ARBA" id="ARBA00009239"/>
    </source>
</evidence>
<dbReference type="EC" id="2.4.1.-" evidence="10"/>
<dbReference type="InterPro" id="IPR008428">
    <property type="entry name" value="Chond_GalNAc"/>
</dbReference>
<dbReference type="PANTHER" id="PTHR12369:SF11">
    <property type="entry name" value="HEXOSYLTRANSFERASE"/>
    <property type="match status" value="1"/>
</dbReference>
<keyword evidence="13" id="KW-1185">Reference proteome</keyword>
<dbReference type="EMBL" id="OV696686">
    <property type="protein sequence ID" value="CAH1231821.1"/>
    <property type="molecule type" value="Genomic_DNA"/>
</dbReference>
<dbReference type="OrthoDB" id="431432at2759"/>
<dbReference type="GO" id="GO:0032580">
    <property type="term" value="C:Golgi cisterna membrane"/>
    <property type="evidence" value="ECO:0007669"/>
    <property type="project" value="UniProtKB-SubCell"/>
</dbReference>
<proteinExistence type="inferred from homology"/>
<keyword evidence="9" id="KW-0325">Glycoprotein</keyword>
<evidence type="ECO:0000256" key="1">
    <source>
        <dbReference type="ARBA" id="ARBA00004447"/>
    </source>
</evidence>
<name>A0A8J9VZV0_BRALA</name>
<feature type="compositionally biased region" description="Basic and acidic residues" evidence="11">
    <location>
        <begin position="18"/>
        <end position="28"/>
    </location>
</feature>
<keyword evidence="5 10" id="KW-0735">Signal-anchor</keyword>
<dbReference type="FunFam" id="3.90.550.50:FF:000004">
    <property type="entry name" value="Hexosyltransferase"/>
    <property type="match status" value="1"/>
</dbReference>
<dbReference type="PANTHER" id="PTHR12369">
    <property type="entry name" value="CHONDROITIN SYNTHASE"/>
    <property type="match status" value="1"/>
</dbReference>
<feature type="region of interest" description="Disordered" evidence="11">
    <location>
        <begin position="1"/>
        <end position="32"/>
    </location>
</feature>
<evidence type="ECO:0000256" key="6">
    <source>
        <dbReference type="ARBA" id="ARBA00022989"/>
    </source>
</evidence>
<keyword evidence="3 10" id="KW-0808">Transferase</keyword>
<evidence type="ECO:0000256" key="7">
    <source>
        <dbReference type="ARBA" id="ARBA00023034"/>
    </source>
</evidence>
<dbReference type="GO" id="GO:0050510">
    <property type="term" value="F:N-acetylgalactosaminyl-proteoglycan 3-beta-glucuronosyltransferase activity"/>
    <property type="evidence" value="ECO:0007669"/>
    <property type="project" value="UniProtKB-ARBA"/>
</dbReference>
<feature type="compositionally biased region" description="Polar residues" evidence="11">
    <location>
        <begin position="1"/>
        <end position="13"/>
    </location>
</feature>
<accession>A0A8J9VZV0</accession>
<dbReference type="InterPro" id="IPR029044">
    <property type="entry name" value="Nucleotide-diphossugar_trans"/>
</dbReference>
<evidence type="ECO:0000256" key="9">
    <source>
        <dbReference type="ARBA" id="ARBA00023180"/>
    </source>
</evidence>
<evidence type="ECO:0000256" key="8">
    <source>
        <dbReference type="ARBA" id="ARBA00023136"/>
    </source>
</evidence>
<evidence type="ECO:0000256" key="4">
    <source>
        <dbReference type="ARBA" id="ARBA00022692"/>
    </source>
</evidence>
<keyword evidence="6" id="KW-1133">Transmembrane helix</keyword>
<dbReference type="Gene3D" id="3.90.550.10">
    <property type="entry name" value="Spore Coat Polysaccharide Biosynthesis Protein SpsA, Chain A"/>
    <property type="match status" value="1"/>
</dbReference>
<evidence type="ECO:0000256" key="10">
    <source>
        <dbReference type="RuleBase" id="RU364016"/>
    </source>
</evidence>
<evidence type="ECO:0000256" key="11">
    <source>
        <dbReference type="SAM" id="MobiDB-lite"/>
    </source>
</evidence>
<reference evidence="12" key="1">
    <citation type="submission" date="2022-01" db="EMBL/GenBank/DDBJ databases">
        <authorList>
            <person name="Braso-Vives M."/>
        </authorList>
    </citation>
    <scope>NUCLEOTIDE SEQUENCE</scope>
</reference>
<comment type="subcellular location">
    <subcellularLocation>
        <location evidence="1 10">Golgi apparatus</location>
        <location evidence="1 10">Golgi stack membrane</location>
        <topology evidence="1 10">Single-pass type II membrane protein</topology>
    </subcellularLocation>
</comment>
<keyword evidence="4" id="KW-0812">Transmembrane</keyword>
<evidence type="ECO:0000256" key="5">
    <source>
        <dbReference type="ARBA" id="ARBA00022968"/>
    </source>
</evidence>
<protein>
    <recommendedName>
        <fullName evidence="10">Hexosyltransferase</fullName>
        <ecNumber evidence="10">2.4.1.-</ecNumber>
    </recommendedName>
</protein>
<keyword evidence="8" id="KW-0472">Membrane</keyword>
<dbReference type="InterPro" id="IPR051227">
    <property type="entry name" value="CS_glycosyltransferase"/>
</dbReference>
<dbReference type="AlphaFoldDB" id="A0A8J9VZV0"/>
<dbReference type="Proteomes" id="UP000838412">
    <property type="component" value="Chromosome 1"/>
</dbReference>
<comment type="similarity">
    <text evidence="2 10">Belongs to the chondroitin N-acetylgalactosaminyltransferase family.</text>
</comment>
<organism evidence="12 13">
    <name type="scientific">Branchiostoma lanceolatum</name>
    <name type="common">Common lancelet</name>
    <name type="synonym">Amphioxus lanceolatum</name>
    <dbReference type="NCBI Taxonomy" id="7740"/>
    <lineage>
        <taxon>Eukaryota</taxon>
        <taxon>Metazoa</taxon>
        <taxon>Chordata</taxon>
        <taxon>Cephalochordata</taxon>
        <taxon>Leptocardii</taxon>
        <taxon>Amphioxiformes</taxon>
        <taxon>Branchiostomatidae</taxon>
        <taxon>Branchiostoma</taxon>
    </lineage>
</organism>